<feature type="domain" description="Ketopantoate reductase C-terminal" evidence="5">
    <location>
        <begin position="314"/>
        <end position="449"/>
    </location>
</feature>
<name>A0ABP0DNN9_9PEZI</name>
<dbReference type="PANTHER" id="PTHR43765">
    <property type="entry name" value="2-DEHYDROPANTOATE 2-REDUCTASE-RELATED"/>
    <property type="match status" value="1"/>
</dbReference>
<dbReference type="Gene3D" id="3.40.50.720">
    <property type="entry name" value="NAD(P)-binding Rossmann-like Domain"/>
    <property type="match status" value="1"/>
</dbReference>
<dbReference type="InterPro" id="IPR050838">
    <property type="entry name" value="Ketopantoate_reductase"/>
</dbReference>
<dbReference type="InterPro" id="IPR013332">
    <property type="entry name" value="KPR_N"/>
</dbReference>
<proteinExistence type="inferred from homology"/>
<dbReference type="SUPFAM" id="SSF48179">
    <property type="entry name" value="6-phosphogluconate dehydrogenase C-terminal domain-like"/>
    <property type="match status" value="1"/>
</dbReference>
<sequence>MALRQPLTAVPSVARLCCYRTWLSCRQRHEYTTSAAASKDVGSSTTTAVPAWLSRVLHDKAPAPQLYRWTPDDVAGQRRARRADRAALDDSRKRIYIVGMGNLGRLFAATLASLPNRPPITLVVHRSSLLEQWRSAPGVTLHPPGYVDEEQSQPDSSAHIADFDIEMWSETPPPATDVLKAEISPIKNLIIATKAQDALQTADWVRRYLGPDSAVAFAQNGMNKLWPPYGAIYSKARYGDTAHSPLWLACVVTHGVYSVGPFASVHASPADVVVGAVDNVAGRDTENVYLVSQILAASQLAARLVPRHVLWVLQLEKLVINAVINPLTAILRCKNGALFSVDTTDDEAAAILARVIDQLLAEASAVLRELVQHEIKTGSIFVDSATSADASVAALLERFSFTSLRALIYRVGELVKDNSSSMYQDAQAGKKTEVGEFNGWIVDMARYLESVAATDGTTLDVTGHQTVVDLVEKAVVMSKEELGNHFIRQ</sequence>
<reference evidence="6 7" key="1">
    <citation type="submission" date="2024-01" db="EMBL/GenBank/DDBJ databases">
        <authorList>
            <person name="Allen C."/>
            <person name="Tagirdzhanova G."/>
        </authorList>
    </citation>
    <scope>NUCLEOTIDE SEQUENCE [LARGE SCALE GENOMIC DNA]</scope>
    <source>
        <strain evidence="6 7">CBS 119000</strain>
    </source>
</reference>
<keyword evidence="2" id="KW-0521">NADP</keyword>
<gene>
    <name evidence="6" type="primary">PAN5</name>
    <name evidence="6" type="ORF">SEPCBS119000_003182</name>
</gene>
<keyword evidence="7" id="KW-1185">Reference proteome</keyword>
<dbReference type="Gene3D" id="1.10.1040.10">
    <property type="entry name" value="N-(1-d-carboxylethyl)-l-norvaline Dehydrogenase, domain 2"/>
    <property type="match status" value="1"/>
</dbReference>
<dbReference type="Pfam" id="PF08546">
    <property type="entry name" value="ApbA_C"/>
    <property type="match status" value="1"/>
</dbReference>
<evidence type="ECO:0000256" key="1">
    <source>
        <dbReference type="ARBA" id="ARBA00007870"/>
    </source>
</evidence>
<feature type="domain" description="Ketopantoate reductase N-terminal" evidence="4">
    <location>
        <begin position="95"/>
        <end position="278"/>
    </location>
</feature>
<accession>A0ABP0DNN9</accession>
<comment type="caution">
    <text evidence="6">The sequence shown here is derived from an EMBL/GenBank/DDBJ whole genome shotgun (WGS) entry which is preliminary data.</text>
</comment>
<dbReference type="Pfam" id="PF02558">
    <property type="entry name" value="ApbA"/>
    <property type="match status" value="1"/>
</dbReference>
<dbReference type="InterPro" id="IPR013752">
    <property type="entry name" value="KPA_reductase"/>
</dbReference>
<organism evidence="6 7">
    <name type="scientific">Sporothrix epigloea</name>
    <dbReference type="NCBI Taxonomy" id="1892477"/>
    <lineage>
        <taxon>Eukaryota</taxon>
        <taxon>Fungi</taxon>
        <taxon>Dikarya</taxon>
        <taxon>Ascomycota</taxon>
        <taxon>Pezizomycotina</taxon>
        <taxon>Sordariomycetes</taxon>
        <taxon>Sordariomycetidae</taxon>
        <taxon>Ophiostomatales</taxon>
        <taxon>Ophiostomataceae</taxon>
        <taxon>Sporothrix</taxon>
    </lineage>
</organism>
<evidence type="ECO:0000256" key="3">
    <source>
        <dbReference type="ARBA" id="ARBA00023002"/>
    </source>
</evidence>
<protein>
    <submittedName>
        <fullName evidence="6">2-dehydropantoate 2-reductase (Ketopantoate reductase) (KPA reductase) (KPR)</fullName>
    </submittedName>
</protein>
<evidence type="ECO:0000313" key="7">
    <source>
        <dbReference type="Proteomes" id="UP001642502"/>
    </source>
</evidence>
<evidence type="ECO:0000256" key="2">
    <source>
        <dbReference type="ARBA" id="ARBA00022857"/>
    </source>
</evidence>
<keyword evidence="3" id="KW-0560">Oxidoreductase</keyword>
<comment type="similarity">
    <text evidence="1">Belongs to the ketopantoate reductase family.</text>
</comment>
<dbReference type="Proteomes" id="UP001642502">
    <property type="component" value="Unassembled WGS sequence"/>
</dbReference>
<dbReference type="InterPro" id="IPR008927">
    <property type="entry name" value="6-PGluconate_DH-like_C_sf"/>
</dbReference>
<dbReference type="InterPro" id="IPR013328">
    <property type="entry name" value="6PGD_dom2"/>
</dbReference>
<evidence type="ECO:0000259" key="5">
    <source>
        <dbReference type="Pfam" id="PF08546"/>
    </source>
</evidence>
<dbReference type="PANTHER" id="PTHR43765:SF2">
    <property type="entry name" value="2-DEHYDROPANTOATE 2-REDUCTASE"/>
    <property type="match status" value="1"/>
</dbReference>
<evidence type="ECO:0000259" key="4">
    <source>
        <dbReference type="Pfam" id="PF02558"/>
    </source>
</evidence>
<evidence type="ECO:0000313" key="6">
    <source>
        <dbReference type="EMBL" id="CAK7268675.1"/>
    </source>
</evidence>
<dbReference type="EMBL" id="CAWUON010000039">
    <property type="protein sequence ID" value="CAK7268675.1"/>
    <property type="molecule type" value="Genomic_DNA"/>
</dbReference>